<feature type="region of interest" description="Disordered" evidence="1">
    <location>
        <begin position="1435"/>
        <end position="1461"/>
    </location>
</feature>
<sequence length="1974" mass="217908">MTSVIVTHNTTPTGTVFNIEPISVQPNSAQLVWQPPLCESKGGLLYKYDIEMAPVTSPMNVLFMSANSEYVSLTDLTPYTRYQIRVRYVNGVGSGPFCPFVVFETTQGPPSAPIIYNFTYDDTTIGVIIVQPVLPNGRIDQYHIQLTGGVHHMSNLYTPLNGTEYVIGNLKPNTTYRIRACARNAAGWGEWSYEIQVVTKFEIKPSPSALRQTFANKTCIGFHWAPPIKDSTAIHSYLVSLSTLDKKLLPISATVNRDSFDHLQCYLSPYTQYSVTVSVVKETGQIGHPLGSRMWTEGMVPPKPRPPVVRTVTTSTITVEIFPVIFDNGPITSYQIRLLRVLHNHTIKDPHPFGENAFQPNVPLSFLDEAGIGAAPKLRPAAGGPPLPQRNQVPIIKPVGKRSIPEFDLPNVNTSPMALEPNDGRIVLWAVAPFSARQCSLKVWFREWKGNLGASKDLVLTHCNKDTVKRTEPLAVGALPKPRPHPRYDTRPGADALGRVSVSSDVTLGKAGEMFGLKSGETGFKGRQQTVGEDPRYGDWRERRAFYGRPRTKRSFGSPPGILWLELSNNDLSEATYVTIGDEKMYYGKRNQALEPDTEYGIVFVVASTVVDVTKHAYVLATTTAFTQRKKEELMTAREKIIILAAVIPALLLLFIIMGFFVIRHLIMAGKEEKRKKASESDDRRKKKNMDDNNDEVDEESNEDYDMPLQVGDSSDFLSRPAKANSKLEQFFNPTKSVGQPRYITTMRDNIMYDDNRNKALSDADDNNSADLRPMVSGQACSLTSSSDLQHVESDCDCDGHPPAHWEYSDNINNNRGGRFASPASTNTTVGSHSSMICPADEESFTRQLLPGGVDIARTSSRCQKDEVIKICINNDGSDGSDGDEADLESSCIDSPPRAYSGVGYALIDPVSPLNGSSDEDQHGMAQSVPFCPNSLQVSRSTTRTPAVPSKSGVVKQRRPEQVALSWDVNNNSRNVDDSFEDADNRACSQGRISPGLNVFTPGTTLTTNIFSSKVWTSDMFQSDTTAIIKPFCDSKDADSEHFQRVGGLLTISLNEKKLCAEIEPRKKDIECIDIDGRKSDLIESFVNDVLKNYSSSSSRCSKRDDNNSNNNKDIRIGSQDCDLSWFHGLPVQDKETTDLDGSAAVDTTACSGSPTSASDIETIALNDPGAEINQCACGGLPDSACSFSKTNFSHLPHSPRPTNRPSNIPAFRLGAGCSSVPGSETMFKSTFICKSSRPFDPISSMDNTPTQSGLSAPSAKRALAVPVNVRDMQRMDEHTVSMDTEQLQNLGLKGRLQSVGYDHRETLSLFSETASSRHPRKAQRVIDTSHSTDFFRWDFQSYNVMVESSDNNCDCLNVDHWQMVDVCEVGAEGVTLDHDFREWEQVMVSDEGTAPYGGPCHECNPVDQNNNSTRRCCCCCCECKEDDKNYPYESESDLDRSLHGLPKISQPTTSDKARQDVKHEKSLEELANYFIANVPTKKSVAYPEKEDAPSKTVVNSNANNNCDSADGNGCLRSPRPTDDGDVKTRRELVGAGGEGGKVRLLRKRGKGTNKEAGKRCGGTTSDSCASDGDVSSREVMSDVTDKDFGILGSANKNVDRKRMQRHWGKHSKGLGNIFKNASKLQCSFGNSCNPNDRVDTAFPISTKKSVSFVFRKKKRRETDATEHACSRAKSGMKEVPCSNNRKGGWAKAKMAEGDLSSNRSPDRALQCRYSAPQGDQSDEESDDDDTDDSENDESVTESGDGESETESEMESEVETCAKSYTTPNKVTRTTPSHPSPQRSSPKTDNPEVETGQQSSGMTEYPNVATPQEAASSKPPKKRWFSFWPFAKKTTEKMKEAKQGDSMPDEKNFDRSNHGKDGVKKRPERSMSDTAVQKNAWSIDKFKKLNGPLLQGSVPGFLPYPITVSPVVYPALTQVTPRYPVLANHIPTCVPQLQPYHVYPRPLMNMNYSRKYEAPPTRERQTPNRHACAY</sequence>
<dbReference type="InterPro" id="IPR036116">
    <property type="entry name" value="FN3_sf"/>
</dbReference>
<keyword evidence="5" id="KW-1185">Reference proteome</keyword>
<feature type="region of interest" description="Disordered" evidence="1">
    <location>
        <begin position="937"/>
        <end position="959"/>
    </location>
</feature>
<feature type="domain" description="Fibronectin type-III" evidence="3">
    <location>
        <begin position="109"/>
        <end position="202"/>
    </location>
</feature>
<feature type="region of interest" description="Disordered" evidence="1">
    <location>
        <begin position="673"/>
        <end position="719"/>
    </location>
</feature>
<accession>A0AAV2IKW3</accession>
<dbReference type="Proteomes" id="UP001497497">
    <property type="component" value="Unassembled WGS sequence"/>
</dbReference>
<dbReference type="PANTHER" id="PTHR46957:SF3">
    <property type="entry name" value="CYTOKINE RECEPTOR"/>
    <property type="match status" value="1"/>
</dbReference>
<feature type="compositionally biased region" description="Polar residues" evidence="1">
    <location>
        <begin position="1763"/>
        <end position="1788"/>
    </location>
</feature>
<reference evidence="4 5" key="1">
    <citation type="submission" date="2024-04" db="EMBL/GenBank/DDBJ databases">
        <authorList>
            <consortium name="Genoscope - CEA"/>
            <person name="William W."/>
        </authorList>
    </citation>
    <scope>NUCLEOTIDE SEQUENCE [LARGE SCALE GENOMIC DNA]</scope>
</reference>
<evidence type="ECO:0000256" key="2">
    <source>
        <dbReference type="SAM" id="Phobius"/>
    </source>
</evidence>
<keyword evidence="2" id="KW-1133">Transmembrane helix</keyword>
<dbReference type="SUPFAM" id="SSF49265">
    <property type="entry name" value="Fibronectin type III"/>
    <property type="match status" value="2"/>
</dbReference>
<feature type="compositionally biased region" description="Basic and acidic residues" evidence="1">
    <location>
        <begin position="673"/>
        <end position="684"/>
    </location>
</feature>
<feature type="region of interest" description="Disordered" evidence="1">
    <location>
        <begin position="1550"/>
        <end position="1575"/>
    </location>
</feature>
<feature type="transmembrane region" description="Helical" evidence="2">
    <location>
        <begin position="600"/>
        <end position="621"/>
    </location>
</feature>
<gene>
    <name evidence="4" type="ORF">GSLYS_00018871001</name>
</gene>
<name>A0AAV2IKW3_LYMST</name>
<feature type="compositionally biased region" description="Acidic residues" evidence="1">
    <location>
        <begin position="692"/>
        <end position="706"/>
    </location>
</feature>
<proteinExistence type="predicted"/>
<dbReference type="Pfam" id="PF00041">
    <property type="entry name" value="fn3"/>
    <property type="match status" value="2"/>
</dbReference>
<feature type="domain" description="Fibronectin type-III" evidence="3">
    <location>
        <begin position="206"/>
        <end position="303"/>
    </location>
</feature>
<evidence type="ECO:0000259" key="3">
    <source>
        <dbReference type="PROSITE" id="PS50853"/>
    </source>
</evidence>
<evidence type="ECO:0000313" key="5">
    <source>
        <dbReference type="Proteomes" id="UP001497497"/>
    </source>
</evidence>
<evidence type="ECO:0000313" key="4">
    <source>
        <dbReference type="EMBL" id="CAL1545388.1"/>
    </source>
</evidence>
<dbReference type="GO" id="GO:0016020">
    <property type="term" value="C:membrane"/>
    <property type="evidence" value="ECO:0007669"/>
    <property type="project" value="UniProtKB-SubCell"/>
</dbReference>
<dbReference type="CDD" id="cd00063">
    <property type="entry name" value="FN3"/>
    <property type="match status" value="3"/>
</dbReference>
<dbReference type="PROSITE" id="PS50853">
    <property type="entry name" value="FN3"/>
    <property type="match status" value="3"/>
</dbReference>
<dbReference type="EMBL" id="CAXITT010000705">
    <property type="protein sequence ID" value="CAL1545388.1"/>
    <property type="molecule type" value="Genomic_DNA"/>
</dbReference>
<feature type="compositionally biased region" description="Acidic residues" evidence="1">
    <location>
        <begin position="1721"/>
        <end position="1758"/>
    </location>
</feature>
<dbReference type="Gene3D" id="2.60.40.10">
    <property type="entry name" value="Immunoglobulins"/>
    <property type="match status" value="3"/>
</dbReference>
<dbReference type="InterPro" id="IPR050713">
    <property type="entry name" value="RTP_Phos/Ushers"/>
</dbReference>
<keyword evidence="2" id="KW-0812">Transmembrane</keyword>
<feature type="region of interest" description="Disordered" evidence="1">
    <location>
        <begin position="1664"/>
        <end position="1822"/>
    </location>
</feature>
<dbReference type="PANTHER" id="PTHR46957">
    <property type="entry name" value="CYTOKINE RECEPTOR"/>
    <property type="match status" value="1"/>
</dbReference>
<comment type="caution">
    <text evidence="4">The sequence shown here is derived from an EMBL/GenBank/DDBJ whole genome shotgun (WGS) entry which is preliminary data.</text>
</comment>
<protein>
    <recommendedName>
        <fullName evidence="3">Fibronectin type-III domain-containing protein</fullName>
    </recommendedName>
</protein>
<dbReference type="InterPro" id="IPR013783">
    <property type="entry name" value="Ig-like_fold"/>
</dbReference>
<feature type="domain" description="Fibronectin type-III" evidence="3">
    <location>
        <begin position="15"/>
        <end position="108"/>
    </location>
</feature>
<feature type="region of interest" description="Disordered" evidence="1">
    <location>
        <begin position="1835"/>
        <end position="1876"/>
    </location>
</feature>
<dbReference type="SMART" id="SM00060">
    <property type="entry name" value="FN3"/>
    <property type="match status" value="4"/>
</dbReference>
<organism evidence="4 5">
    <name type="scientific">Lymnaea stagnalis</name>
    <name type="common">Great pond snail</name>
    <name type="synonym">Helix stagnalis</name>
    <dbReference type="NCBI Taxonomy" id="6523"/>
    <lineage>
        <taxon>Eukaryota</taxon>
        <taxon>Metazoa</taxon>
        <taxon>Spiralia</taxon>
        <taxon>Lophotrochozoa</taxon>
        <taxon>Mollusca</taxon>
        <taxon>Gastropoda</taxon>
        <taxon>Heterobranchia</taxon>
        <taxon>Euthyneura</taxon>
        <taxon>Panpulmonata</taxon>
        <taxon>Hygrophila</taxon>
        <taxon>Lymnaeoidea</taxon>
        <taxon>Lymnaeidae</taxon>
        <taxon>Lymnaea</taxon>
    </lineage>
</organism>
<dbReference type="InterPro" id="IPR003961">
    <property type="entry name" value="FN3_dom"/>
</dbReference>
<keyword evidence="2" id="KW-0472">Membrane</keyword>
<feature type="region of interest" description="Disordered" evidence="1">
    <location>
        <begin position="476"/>
        <end position="496"/>
    </location>
</feature>
<feature type="compositionally biased region" description="Basic and acidic residues" evidence="1">
    <location>
        <begin position="1835"/>
        <end position="1871"/>
    </location>
</feature>
<evidence type="ECO:0000256" key="1">
    <source>
        <dbReference type="SAM" id="MobiDB-lite"/>
    </source>
</evidence>
<feature type="transmembrane region" description="Helical" evidence="2">
    <location>
        <begin position="641"/>
        <end position="663"/>
    </location>
</feature>